<name>A0ABP4X219_9MICO</name>
<evidence type="ECO:0000313" key="1">
    <source>
        <dbReference type="EMBL" id="GAA1768456.1"/>
    </source>
</evidence>
<evidence type="ECO:0008006" key="3">
    <source>
        <dbReference type="Google" id="ProtNLM"/>
    </source>
</evidence>
<comment type="caution">
    <text evidence="1">The sequence shown here is derived from an EMBL/GenBank/DDBJ whole genome shotgun (WGS) entry which is preliminary data.</text>
</comment>
<organism evidence="1 2">
    <name type="scientific">Agromyces humatus</name>
    <dbReference type="NCBI Taxonomy" id="279573"/>
    <lineage>
        <taxon>Bacteria</taxon>
        <taxon>Bacillati</taxon>
        <taxon>Actinomycetota</taxon>
        <taxon>Actinomycetes</taxon>
        <taxon>Micrococcales</taxon>
        <taxon>Microbacteriaceae</taxon>
        <taxon>Agromyces</taxon>
    </lineage>
</organism>
<keyword evidence="2" id="KW-1185">Reference proteome</keyword>
<dbReference type="RefSeq" id="WP_232499272.1">
    <property type="nucleotide sequence ID" value="NZ_BAAANH010000007.1"/>
</dbReference>
<dbReference type="Proteomes" id="UP001500506">
    <property type="component" value="Unassembled WGS sequence"/>
</dbReference>
<protein>
    <recommendedName>
        <fullName evidence="3">Peptidase S74 domain-containing protein</fullName>
    </recommendedName>
</protein>
<gene>
    <name evidence="1" type="ORF">GCM10009747_31660</name>
</gene>
<reference evidence="2" key="1">
    <citation type="journal article" date="2019" name="Int. J. Syst. Evol. Microbiol.">
        <title>The Global Catalogue of Microorganisms (GCM) 10K type strain sequencing project: providing services to taxonomists for standard genome sequencing and annotation.</title>
        <authorList>
            <consortium name="The Broad Institute Genomics Platform"/>
            <consortium name="The Broad Institute Genome Sequencing Center for Infectious Disease"/>
            <person name="Wu L."/>
            <person name="Ma J."/>
        </authorList>
    </citation>
    <scope>NUCLEOTIDE SEQUENCE [LARGE SCALE GENOMIC DNA]</scope>
    <source>
        <strain evidence="2">JCM 14319</strain>
    </source>
</reference>
<evidence type="ECO:0000313" key="2">
    <source>
        <dbReference type="Proteomes" id="UP001500506"/>
    </source>
</evidence>
<proteinExistence type="predicted"/>
<dbReference type="EMBL" id="BAAANH010000007">
    <property type="protein sequence ID" value="GAA1768456.1"/>
    <property type="molecule type" value="Genomic_DNA"/>
</dbReference>
<sequence length="96" mass="10768">MNTMVSPATSDLQHLEHPAWGWRGRRILAEYGAPADAPIPEMGIFSPDAPWSKAALTIWQNDKDHWAYEISVGLLLTLVEQLRELRKSLSAPEETS</sequence>
<accession>A0ABP4X219</accession>